<dbReference type="Proteomes" id="UP000759537">
    <property type="component" value="Unassembled WGS sequence"/>
</dbReference>
<reference evidence="2" key="1">
    <citation type="submission" date="2019-10" db="EMBL/GenBank/DDBJ databases">
        <authorList>
            <consortium name="DOE Joint Genome Institute"/>
            <person name="Kuo A."/>
            <person name="Miyauchi S."/>
            <person name="Kiss E."/>
            <person name="Drula E."/>
            <person name="Kohler A."/>
            <person name="Sanchez-Garcia M."/>
            <person name="Andreopoulos B."/>
            <person name="Barry K.W."/>
            <person name="Bonito G."/>
            <person name="Buee M."/>
            <person name="Carver A."/>
            <person name="Chen C."/>
            <person name="Cichocki N."/>
            <person name="Clum A."/>
            <person name="Culley D."/>
            <person name="Crous P.W."/>
            <person name="Fauchery L."/>
            <person name="Girlanda M."/>
            <person name="Hayes R."/>
            <person name="Keri Z."/>
            <person name="LaButti K."/>
            <person name="Lipzen A."/>
            <person name="Lombard V."/>
            <person name="Magnuson J."/>
            <person name="Maillard F."/>
            <person name="Morin E."/>
            <person name="Murat C."/>
            <person name="Nolan M."/>
            <person name="Ohm R."/>
            <person name="Pangilinan J."/>
            <person name="Pereira M."/>
            <person name="Perotto S."/>
            <person name="Peter M."/>
            <person name="Riley R."/>
            <person name="Sitrit Y."/>
            <person name="Stielow B."/>
            <person name="Szollosi G."/>
            <person name="Zifcakova L."/>
            <person name="Stursova M."/>
            <person name="Spatafora J.W."/>
            <person name="Tedersoo L."/>
            <person name="Vaario L.-M."/>
            <person name="Yamada A."/>
            <person name="Yan M."/>
            <person name="Wang P."/>
            <person name="Xu J."/>
            <person name="Bruns T."/>
            <person name="Baldrian P."/>
            <person name="Vilgalys R."/>
            <person name="Henrissat B."/>
            <person name="Grigoriev I.V."/>
            <person name="Hibbett D."/>
            <person name="Nagy L.G."/>
            <person name="Martin F.M."/>
        </authorList>
    </citation>
    <scope>NUCLEOTIDE SEQUENCE</scope>
    <source>
        <strain evidence="2">Prilba</strain>
    </source>
</reference>
<feature type="compositionally biased region" description="Low complexity" evidence="1">
    <location>
        <begin position="72"/>
        <end position="86"/>
    </location>
</feature>
<evidence type="ECO:0000313" key="3">
    <source>
        <dbReference type="Proteomes" id="UP000759537"/>
    </source>
</evidence>
<sequence length="343" mass="36173">MRIPFISTRRSGYSTERRVYSESKVTTYTGDPSVDLNFVNISAFTRSLERRKGGGGRGRGSSSTYYQFTTASGSSGKSIGKPSKVSLGGGRLPNNKKSATSYGTGGGRASPIPFGKPFAGRIAGGGNRQGVYGNSIYGSGYPGVLASRGVAGRGFPYYFWPVVWYGSGDDSSSYLYDSSEYGLPDNKSRPGGPLEIAQFHSVNTSSTFSVVADQSTLSSLLGSVKANCSSLLSKTNTSSSPTPYTNQSTVLVPEEALQYYRASTVVLTLDGYDSGALNDTQNSNASTPAVSLPNGTDTALLTCLNDTIGRAVPLVDAGARSGPPAVYTLLFIWLFAEAMRSMF</sequence>
<evidence type="ECO:0000256" key="1">
    <source>
        <dbReference type="SAM" id="MobiDB-lite"/>
    </source>
</evidence>
<name>A0A9P5MPG8_9AGAM</name>
<feature type="region of interest" description="Disordered" evidence="1">
    <location>
        <begin position="50"/>
        <end position="107"/>
    </location>
</feature>
<dbReference type="AlphaFoldDB" id="A0A9P5MPG8"/>
<keyword evidence="3" id="KW-1185">Reference proteome</keyword>
<dbReference type="EMBL" id="WHVB01000029">
    <property type="protein sequence ID" value="KAF8469249.1"/>
    <property type="molecule type" value="Genomic_DNA"/>
</dbReference>
<comment type="caution">
    <text evidence="2">The sequence shown here is derived from an EMBL/GenBank/DDBJ whole genome shotgun (WGS) entry which is preliminary data.</text>
</comment>
<reference evidence="2" key="2">
    <citation type="journal article" date="2020" name="Nat. Commun.">
        <title>Large-scale genome sequencing of mycorrhizal fungi provides insights into the early evolution of symbiotic traits.</title>
        <authorList>
            <person name="Miyauchi S."/>
            <person name="Kiss E."/>
            <person name="Kuo A."/>
            <person name="Drula E."/>
            <person name="Kohler A."/>
            <person name="Sanchez-Garcia M."/>
            <person name="Morin E."/>
            <person name="Andreopoulos B."/>
            <person name="Barry K.W."/>
            <person name="Bonito G."/>
            <person name="Buee M."/>
            <person name="Carver A."/>
            <person name="Chen C."/>
            <person name="Cichocki N."/>
            <person name="Clum A."/>
            <person name="Culley D."/>
            <person name="Crous P.W."/>
            <person name="Fauchery L."/>
            <person name="Girlanda M."/>
            <person name="Hayes R.D."/>
            <person name="Keri Z."/>
            <person name="LaButti K."/>
            <person name="Lipzen A."/>
            <person name="Lombard V."/>
            <person name="Magnuson J."/>
            <person name="Maillard F."/>
            <person name="Murat C."/>
            <person name="Nolan M."/>
            <person name="Ohm R.A."/>
            <person name="Pangilinan J."/>
            <person name="Pereira M.F."/>
            <person name="Perotto S."/>
            <person name="Peter M."/>
            <person name="Pfister S."/>
            <person name="Riley R."/>
            <person name="Sitrit Y."/>
            <person name="Stielow J.B."/>
            <person name="Szollosi G."/>
            <person name="Zifcakova L."/>
            <person name="Stursova M."/>
            <person name="Spatafora J.W."/>
            <person name="Tedersoo L."/>
            <person name="Vaario L.M."/>
            <person name="Yamada A."/>
            <person name="Yan M."/>
            <person name="Wang P."/>
            <person name="Xu J."/>
            <person name="Bruns T."/>
            <person name="Baldrian P."/>
            <person name="Vilgalys R."/>
            <person name="Dunand C."/>
            <person name="Henrissat B."/>
            <person name="Grigoriev I.V."/>
            <person name="Hibbett D."/>
            <person name="Nagy L.G."/>
            <person name="Martin F.M."/>
        </authorList>
    </citation>
    <scope>NUCLEOTIDE SEQUENCE</scope>
    <source>
        <strain evidence="2">Prilba</strain>
    </source>
</reference>
<organism evidence="2 3">
    <name type="scientific">Russula ochroleuca</name>
    <dbReference type="NCBI Taxonomy" id="152965"/>
    <lineage>
        <taxon>Eukaryota</taxon>
        <taxon>Fungi</taxon>
        <taxon>Dikarya</taxon>
        <taxon>Basidiomycota</taxon>
        <taxon>Agaricomycotina</taxon>
        <taxon>Agaricomycetes</taxon>
        <taxon>Russulales</taxon>
        <taxon>Russulaceae</taxon>
        <taxon>Russula</taxon>
    </lineage>
</organism>
<gene>
    <name evidence="2" type="ORF">DFH94DRAFT_638246</name>
</gene>
<proteinExistence type="predicted"/>
<dbReference type="OrthoDB" id="3365917at2759"/>
<evidence type="ECO:0000313" key="2">
    <source>
        <dbReference type="EMBL" id="KAF8469249.1"/>
    </source>
</evidence>
<protein>
    <submittedName>
        <fullName evidence="2">Uncharacterized protein</fullName>
    </submittedName>
</protein>
<accession>A0A9P5MPG8</accession>